<dbReference type="PROSITE" id="PS50097">
    <property type="entry name" value="BTB"/>
    <property type="match status" value="1"/>
</dbReference>
<organism evidence="4 5">
    <name type="scientific">Globodera pallida</name>
    <name type="common">Potato cyst nematode worm</name>
    <name type="synonym">Heterodera pallida</name>
    <dbReference type="NCBI Taxonomy" id="36090"/>
    <lineage>
        <taxon>Eukaryota</taxon>
        <taxon>Metazoa</taxon>
        <taxon>Ecdysozoa</taxon>
        <taxon>Nematoda</taxon>
        <taxon>Chromadorea</taxon>
        <taxon>Rhabditida</taxon>
        <taxon>Tylenchina</taxon>
        <taxon>Tylenchomorpha</taxon>
        <taxon>Tylenchoidea</taxon>
        <taxon>Heteroderidae</taxon>
        <taxon>Heteroderinae</taxon>
        <taxon>Globodera</taxon>
    </lineage>
</organism>
<dbReference type="AlphaFoldDB" id="A0A183BNR5"/>
<proteinExistence type="predicted"/>
<protein>
    <submittedName>
        <fullName evidence="5">BTB domain-containing protein</fullName>
    </submittedName>
</protein>
<dbReference type="GO" id="GO:0005829">
    <property type="term" value="C:cytosol"/>
    <property type="evidence" value="ECO:0007669"/>
    <property type="project" value="TreeGrafter"/>
</dbReference>
<dbReference type="GO" id="GO:0000932">
    <property type="term" value="C:P-body"/>
    <property type="evidence" value="ECO:0007669"/>
    <property type="project" value="TreeGrafter"/>
</dbReference>
<dbReference type="GO" id="GO:0022008">
    <property type="term" value="P:neurogenesis"/>
    <property type="evidence" value="ECO:0007669"/>
    <property type="project" value="TreeGrafter"/>
</dbReference>
<keyword evidence="4" id="KW-1185">Reference proteome</keyword>
<evidence type="ECO:0000256" key="2">
    <source>
        <dbReference type="SAM" id="SignalP"/>
    </source>
</evidence>
<feature type="chain" id="PRO_5008146411" evidence="2">
    <location>
        <begin position="25"/>
        <end position="379"/>
    </location>
</feature>
<feature type="signal peptide" evidence="2">
    <location>
        <begin position="1"/>
        <end position="24"/>
    </location>
</feature>
<evidence type="ECO:0000313" key="4">
    <source>
        <dbReference type="Proteomes" id="UP000050741"/>
    </source>
</evidence>
<evidence type="ECO:0000256" key="1">
    <source>
        <dbReference type="SAM" id="MobiDB-lite"/>
    </source>
</evidence>
<dbReference type="Proteomes" id="UP000050741">
    <property type="component" value="Unassembled WGS sequence"/>
</dbReference>
<evidence type="ECO:0000313" key="5">
    <source>
        <dbReference type="WBParaSite" id="GPLIN_000225100"/>
    </source>
</evidence>
<dbReference type="SUPFAM" id="SSF54695">
    <property type="entry name" value="POZ domain"/>
    <property type="match status" value="1"/>
</dbReference>
<dbReference type="PANTHER" id="PTHR45774">
    <property type="entry name" value="BTB/POZ DOMAIN-CONTAINING"/>
    <property type="match status" value="1"/>
</dbReference>
<evidence type="ECO:0000259" key="3">
    <source>
        <dbReference type="PROSITE" id="PS50097"/>
    </source>
</evidence>
<dbReference type="InterPro" id="IPR011333">
    <property type="entry name" value="SKP1/BTB/POZ_sf"/>
</dbReference>
<reference evidence="4" key="1">
    <citation type="submission" date="2014-05" db="EMBL/GenBank/DDBJ databases">
        <title>The genome and life-stage specific transcriptomes of Globodera pallida elucidate key aspects of plant parasitism by a cyst nematode.</title>
        <authorList>
            <person name="Cotton J.A."/>
            <person name="Lilley C.J."/>
            <person name="Jones L.M."/>
            <person name="Kikuchi T."/>
            <person name="Reid A.J."/>
            <person name="Thorpe P."/>
            <person name="Tsai I.J."/>
            <person name="Beasley H."/>
            <person name="Blok V."/>
            <person name="Cock P.J.A."/>
            <person name="Van den Akker S.E."/>
            <person name="Holroyd N."/>
            <person name="Hunt M."/>
            <person name="Mantelin S."/>
            <person name="Naghra H."/>
            <person name="Pain A."/>
            <person name="Palomares-Rius J.E."/>
            <person name="Zarowiecki M."/>
            <person name="Berriman M."/>
            <person name="Jones J.T."/>
            <person name="Urwin P.E."/>
        </authorList>
    </citation>
    <scope>NUCLEOTIDE SEQUENCE [LARGE SCALE GENOMIC DNA]</scope>
    <source>
        <strain evidence="4">Lindley</strain>
    </source>
</reference>
<sequence>MPSFIFLAAICLLVAASILLETDASPRKKTKLEKGSSSSGKAQSTPVPKADSSAGGIKHLLPAMSACTLSWPTDNADVYFLVGKDDEKELLPAHKAILEKASGVFERMFRFDEANAKAAATAAAAAGTDPSEEIKPVEVTDVEVGTFKAMLAFIYADDLSGLNGDNAISVLYAADKYNLPKLVNSCLNFILKLNVFFAFDLARFLGKEALRWADEKCHQNRKEPSAANRRAMLGTALFKIRFPLIPQKDFTENIVPSGVLEEDEQAGVYQYHSHPNAGLPELSQLQFPTNGRALTELRSVFAKWPIPKGNSGTFYYEVTIFEQDIGIHIGLATKQMPLDKIVGYYKGTYQIWGRRRHRMRRQFGNWPNNLHEKWTAFEN</sequence>
<feature type="compositionally biased region" description="Polar residues" evidence="1">
    <location>
        <begin position="35"/>
        <end position="46"/>
    </location>
</feature>
<feature type="domain" description="BTB" evidence="3">
    <location>
        <begin position="76"/>
        <end position="160"/>
    </location>
</feature>
<dbReference type="WBParaSite" id="GPLIN_000225100">
    <property type="protein sequence ID" value="GPLIN_000225100"/>
    <property type="gene ID" value="GPLIN_000225100"/>
</dbReference>
<keyword evidence="2" id="KW-0732">Signal</keyword>
<dbReference type="InterPro" id="IPR043136">
    <property type="entry name" value="B30.2/SPRY_sf"/>
</dbReference>
<name>A0A183BNR5_GLOPA</name>
<reference evidence="5" key="2">
    <citation type="submission" date="2016-06" db="UniProtKB">
        <authorList>
            <consortium name="WormBaseParasite"/>
        </authorList>
    </citation>
    <scope>IDENTIFICATION</scope>
</reference>
<dbReference type="Gene3D" id="2.60.120.920">
    <property type="match status" value="1"/>
</dbReference>
<accession>A0A183BNR5</accession>
<dbReference type="Pfam" id="PF00651">
    <property type="entry name" value="BTB"/>
    <property type="match status" value="1"/>
</dbReference>
<dbReference type="InterPro" id="IPR000210">
    <property type="entry name" value="BTB/POZ_dom"/>
</dbReference>
<dbReference type="PANTHER" id="PTHR45774:SF3">
    <property type="entry name" value="BTB (POZ) DOMAIN-CONTAINING 2B-RELATED"/>
    <property type="match status" value="1"/>
</dbReference>
<dbReference type="Gene3D" id="3.30.710.10">
    <property type="entry name" value="Potassium Channel Kv1.1, Chain A"/>
    <property type="match status" value="1"/>
</dbReference>
<feature type="region of interest" description="Disordered" evidence="1">
    <location>
        <begin position="29"/>
        <end position="53"/>
    </location>
</feature>
<dbReference type="SMART" id="SM00225">
    <property type="entry name" value="BTB"/>
    <property type="match status" value="1"/>
</dbReference>